<sequence length="250" mass="26119">MALALAEAGADLILVQRDAANTAARDSIARATGRDVTIHAADLADRVAVHNLIPALAAAGRRLHILLNCAGIQRRHPAHVFPDHDWDEINLTSVFTLCRAFGAYLLAAGDNDGNTSCSSDPPVPLPLPRPPRRRGAIINVASLLSFQGGVTVPAYAAAKGGVAQLTKALANEWAAHGIAVNAIAPGYVDTDMNAALLQDPARRAAITARIPLGRWAAPDDFKGVVVFLASEASAYVSGEVVCVDGGWMGR</sequence>
<protein>
    <submittedName>
        <fullName evidence="1">Uncharacterized protein</fullName>
    </submittedName>
</protein>
<reference evidence="1" key="1">
    <citation type="journal article" date="2022" name="bioRxiv">
        <title>Population genetic analysis of Ophidiomyces ophidiicola, the causative agent of snake fungal disease, indicates recent introductions to the USA.</title>
        <authorList>
            <person name="Ladner J.T."/>
            <person name="Palmer J.M."/>
            <person name="Ettinger C.L."/>
            <person name="Stajich J.E."/>
            <person name="Farrell T.M."/>
            <person name="Glorioso B.M."/>
            <person name="Lawson B."/>
            <person name="Price S.J."/>
            <person name="Stengle A.G."/>
            <person name="Grear D.A."/>
            <person name="Lorch J.M."/>
        </authorList>
    </citation>
    <scope>NUCLEOTIDE SEQUENCE</scope>
    <source>
        <strain evidence="1">NWHC 24266-5</strain>
    </source>
</reference>
<gene>
    <name evidence="1" type="ORF">LOY88_005838</name>
</gene>
<proteinExistence type="predicted"/>
<dbReference type="EMBL" id="JALBCA010000114">
    <property type="protein sequence ID" value="KAI2382651.1"/>
    <property type="molecule type" value="Genomic_DNA"/>
</dbReference>
<accession>A0ACB8UPQ1</accession>
<organism evidence="1">
    <name type="scientific">Ophidiomyces ophidiicola</name>
    <dbReference type="NCBI Taxonomy" id="1387563"/>
    <lineage>
        <taxon>Eukaryota</taxon>
        <taxon>Fungi</taxon>
        <taxon>Dikarya</taxon>
        <taxon>Ascomycota</taxon>
        <taxon>Pezizomycotina</taxon>
        <taxon>Eurotiomycetes</taxon>
        <taxon>Eurotiomycetidae</taxon>
        <taxon>Onygenales</taxon>
        <taxon>Onygenaceae</taxon>
        <taxon>Ophidiomyces</taxon>
    </lineage>
</organism>
<comment type="caution">
    <text evidence="1">The sequence shown here is derived from an EMBL/GenBank/DDBJ whole genome shotgun (WGS) entry which is preliminary data.</text>
</comment>
<name>A0ACB8UPQ1_9EURO</name>
<evidence type="ECO:0000313" key="1">
    <source>
        <dbReference type="EMBL" id="KAI2382651.1"/>
    </source>
</evidence>